<keyword evidence="5" id="KW-0472">Membrane</keyword>
<evidence type="ECO:0000313" key="8">
    <source>
        <dbReference type="EMBL" id="RKQ13145.1"/>
    </source>
</evidence>
<evidence type="ECO:0000256" key="4">
    <source>
        <dbReference type="ARBA" id="ARBA00023134"/>
    </source>
</evidence>
<dbReference type="EMBL" id="RBZO01000036">
    <property type="protein sequence ID" value="RKQ13145.1"/>
    <property type="molecule type" value="Genomic_DNA"/>
</dbReference>
<evidence type="ECO:0000313" key="9">
    <source>
        <dbReference type="Proteomes" id="UP000281813"/>
    </source>
</evidence>
<dbReference type="PANTHER" id="PTHR10465">
    <property type="entry name" value="TRANSMEMBRANE GTPASE FZO1"/>
    <property type="match status" value="1"/>
</dbReference>
<dbReference type="GO" id="GO:0016020">
    <property type="term" value="C:membrane"/>
    <property type="evidence" value="ECO:0007669"/>
    <property type="project" value="UniProtKB-SubCell"/>
</dbReference>
<dbReference type="PANTHER" id="PTHR10465:SF0">
    <property type="entry name" value="SARCALUMENIN"/>
    <property type="match status" value="1"/>
</dbReference>
<dbReference type="CDD" id="cd09912">
    <property type="entry name" value="DLP_2"/>
    <property type="match status" value="1"/>
</dbReference>
<organism evidence="8 9">
    <name type="scientific">Oceanobacillus bengalensis</name>
    <dbReference type="NCBI Taxonomy" id="1435466"/>
    <lineage>
        <taxon>Bacteria</taxon>
        <taxon>Bacillati</taxon>
        <taxon>Bacillota</taxon>
        <taxon>Bacilli</taxon>
        <taxon>Bacillales</taxon>
        <taxon>Bacillaceae</taxon>
        <taxon>Oceanobacillus</taxon>
    </lineage>
</organism>
<keyword evidence="6" id="KW-0175">Coiled coil</keyword>
<feature type="coiled-coil region" evidence="6">
    <location>
        <begin position="942"/>
        <end position="971"/>
    </location>
</feature>
<evidence type="ECO:0000256" key="6">
    <source>
        <dbReference type="SAM" id="Coils"/>
    </source>
</evidence>
<dbReference type="Pfam" id="PF00350">
    <property type="entry name" value="Dynamin_N"/>
    <property type="match status" value="2"/>
</dbReference>
<dbReference type="OrthoDB" id="5477114at2"/>
<dbReference type="GO" id="GO:0003924">
    <property type="term" value="F:GTPase activity"/>
    <property type="evidence" value="ECO:0007669"/>
    <property type="project" value="InterPro"/>
</dbReference>
<reference evidence="8 9" key="1">
    <citation type="journal article" date="2015" name="Antonie Van Leeuwenhoek">
        <title>Oceanobacillus bengalensis sp. nov., a bacterium isolated from seawater of the Bay of Bengal.</title>
        <authorList>
            <person name="Yongchang O."/>
            <person name="Xiang W."/>
            <person name="Wang G."/>
        </authorList>
    </citation>
    <scope>NUCLEOTIDE SEQUENCE [LARGE SCALE GENOMIC DNA]</scope>
    <source>
        <strain evidence="8 9">MCCC 1K00260</strain>
    </source>
</reference>
<feature type="coiled-coil region" evidence="6">
    <location>
        <begin position="299"/>
        <end position="333"/>
    </location>
</feature>
<accession>A0A494YSP3</accession>
<dbReference type="Gene3D" id="3.40.50.300">
    <property type="entry name" value="P-loop containing nucleotide triphosphate hydrolases"/>
    <property type="match status" value="2"/>
</dbReference>
<comment type="subcellular location">
    <subcellularLocation>
        <location evidence="1">Membrane</location>
    </subcellularLocation>
</comment>
<dbReference type="InterPro" id="IPR045063">
    <property type="entry name" value="Dynamin_N"/>
</dbReference>
<evidence type="ECO:0000256" key="3">
    <source>
        <dbReference type="ARBA" id="ARBA00022801"/>
    </source>
</evidence>
<dbReference type="RefSeq" id="WP_121134017.1">
    <property type="nucleotide sequence ID" value="NZ_JBHUFK010000005.1"/>
</dbReference>
<sequence>MNQLKAQKSVKLEQLASLYQVMIQNGDKKNAIKILELYEKRNKNEIMIGFAGHFSAGKSSMINTIVGEDILPKSPIPTSANVVKIYSGEGVARVHLNNGETIEFSEPYDMDVIKEYSKDKDTIKKIELSTAKELVPSGCSIIDTPGIDAADDADRIMTEGSLHLVDYLFYVMDYNHVQSEVNLQFLQSVGEKAIPYYVIVNQIDKHDEEELLFEQFDKRIKQTFDEWNLQPIRLYYSSLLDESVANNQIDEIKETVWTHMAEDELLHMHAAVEQVVTDYKRALKIKHEDTLDRLNDVDLDQGMKELHEKSAELEALKQEADEFGKAFNRELQQTLNNAYLMPAKLRDKAQVFLESQQSNFKVGLFGSKKKTEEEKNKRILDFLTPLKENIEAGIQWKLRDKLLQIIKDYDISNTKLQQDIQQLAIIYTEQDLMNQLKPGAMINGDYVLNYTNDVANDIKNKFKQEARVRFDAIKAYIDSRNREKEAVIQAEISQLSHIRDVKEHREAIQQELKAKFHFIDQQLIDPSIDDDGWKLIHREIKEKEQRIKRIDTPQLLEKKEKQIVSEKEDVKEKETKTSSVASTIRSIEKTIHAIGGLPGFETLLKDLGEKQYRLSNRSYTIALFGAFSAGKSSFANALIGENVLPVSPNPTTATVNRICPVTDQHQHGTVKVTFKNDEALQSDLVAITKKFSPKEKDFGKLLEWVKREKIHQHDGLNKMYQAYLQAMINGFDEIQDVIGDTVIISLENFPTYVTDETKACYIASMDLYYDCSLTRQGITLVDTPGADSVNARHTNVAFDYIKHADAILYVTYYNHALSRADKDFLTQLGRVKEAFELDKMFFIVNAADLATDAEELQLVVNYVQEQLITLGIRLPKLYPVSSKQSLKDKVETRALNEQMQAFEDFFYQFIHHDLVALTIESSVWDINRTYHAINQYIQSLHLDEDEKERRKYELEEKKEKLAREIEGMETSVFDDRIADKIDKQLYYVFERLSIRFHDIFKDYFNPTTITESGKKAIIQLQASLDELIEFVGYELYQELQAVSLRVEAFIQTQGVELHGNMSVKSRSTDELFDLPSWNGAKFETPEYAKAFEEIEKSLFNKALSTFKGTKAFFEKNEKEEMKELIFKVLSPFAKEYIEANKVVMSRHYMAEWQKLVMSIKQEAQQSVNTYVENYVKMIVSEIDISVLVEKQDDIRSILEEHKYEDVS</sequence>
<gene>
    <name evidence="8" type="ORF">D8M05_17190</name>
</gene>
<comment type="caution">
    <text evidence="8">The sequence shown here is derived from an EMBL/GenBank/DDBJ whole genome shotgun (WGS) entry which is preliminary data.</text>
</comment>
<dbReference type="SUPFAM" id="SSF52540">
    <property type="entry name" value="P-loop containing nucleoside triphosphate hydrolases"/>
    <property type="match status" value="2"/>
</dbReference>
<feature type="domain" description="Dynamin N-terminal" evidence="7">
    <location>
        <begin position="621"/>
        <end position="845"/>
    </location>
</feature>
<dbReference type="InterPro" id="IPR027417">
    <property type="entry name" value="P-loop_NTPase"/>
</dbReference>
<evidence type="ECO:0000256" key="1">
    <source>
        <dbReference type="ARBA" id="ARBA00004370"/>
    </source>
</evidence>
<keyword evidence="3" id="KW-0378">Hydrolase</keyword>
<dbReference type="GO" id="GO:0005525">
    <property type="term" value="F:GTP binding"/>
    <property type="evidence" value="ECO:0007669"/>
    <property type="project" value="UniProtKB-KW"/>
</dbReference>
<evidence type="ECO:0000259" key="7">
    <source>
        <dbReference type="Pfam" id="PF00350"/>
    </source>
</evidence>
<evidence type="ECO:0000256" key="2">
    <source>
        <dbReference type="ARBA" id="ARBA00022741"/>
    </source>
</evidence>
<protein>
    <recommendedName>
        <fullName evidence="7">Dynamin N-terminal domain-containing protein</fullName>
    </recommendedName>
</protein>
<dbReference type="AlphaFoldDB" id="A0A494YSP3"/>
<name>A0A494YSP3_9BACI</name>
<keyword evidence="9" id="KW-1185">Reference proteome</keyword>
<proteinExistence type="predicted"/>
<evidence type="ECO:0000256" key="5">
    <source>
        <dbReference type="ARBA" id="ARBA00023136"/>
    </source>
</evidence>
<dbReference type="Proteomes" id="UP000281813">
    <property type="component" value="Unassembled WGS sequence"/>
</dbReference>
<keyword evidence="4" id="KW-0342">GTP-binding</keyword>
<dbReference type="InterPro" id="IPR027094">
    <property type="entry name" value="Mitofusin_fam"/>
</dbReference>
<feature type="domain" description="Dynamin N-terminal" evidence="7">
    <location>
        <begin position="48"/>
        <end position="202"/>
    </location>
</feature>
<keyword evidence="2" id="KW-0547">Nucleotide-binding</keyword>